<name>A0AAW7MGZ2_9BURK</name>
<dbReference type="InterPro" id="IPR006640">
    <property type="entry name" value="SprT-like_domain"/>
</dbReference>
<dbReference type="Proteomes" id="UP001172788">
    <property type="component" value="Unassembled WGS sequence"/>
</dbReference>
<keyword evidence="5" id="KW-1185">Reference proteome</keyword>
<gene>
    <name evidence="3" type="ORF">DBA34_01895</name>
    <name evidence="4" type="ORF">DBB29_00810</name>
</gene>
<dbReference type="Proteomes" id="UP001172791">
    <property type="component" value="Unassembled WGS sequence"/>
</dbReference>
<organism evidence="3 6">
    <name type="scientific">Pandoraea cepalis</name>
    <dbReference type="NCBI Taxonomy" id="2508294"/>
    <lineage>
        <taxon>Bacteria</taxon>
        <taxon>Pseudomonadati</taxon>
        <taxon>Pseudomonadota</taxon>
        <taxon>Betaproteobacteria</taxon>
        <taxon>Burkholderiales</taxon>
        <taxon>Burkholderiaceae</taxon>
        <taxon>Pandoraea</taxon>
    </lineage>
</organism>
<evidence type="ECO:0000313" key="3">
    <source>
        <dbReference type="EMBL" id="MDN4572023.1"/>
    </source>
</evidence>
<dbReference type="EMBL" id="QAID01000021">
    <property type="protein sequence ID" value="MDN4576674.1"/>
    <property type="molecule type" value="Genomic_DNA"/>
</dbReference>
<dbReference type="GO" id="GO:0006950">
    <property type="term" value="P:response to stress"/>
    <property type="evidence" value="ECO:0007669"/>
    <property type="project" value="UniProtKB-ARBA"/>
</dbReference>
<evidence type="ECO:0000259" key="2">
    <source>
        <dbReference type="Pfam" id="PF10263"/>
    </source>
</evidence>
<comment type="caution">
    <text evidence="3">The sequence shown here is derived from an EMBL/GenBank/DDBJ whole genome shotgun (WGS) entry which is preliminary data.</text>
</comment>
<evidence type="ECO:0000313" key="5">
    <source>
        <dbReference type="Proteomes" id="UP001172788"/>
    </source>
</evidence>
<reference evidence="3" key="1">
    <citation type="submission" date="2018-04" db="EMBL/GenBank/DDBJ databases">
        <authorList>
            <person name="Jy Z."/>
        </authorList>
    </citation>
    <scope>NUCLEOTIDE SEQUENCE</scope>
    <source>
        <strain evidence="4">AS13</strain>
        <strain evidence="3">LA18</strain>
    </source>
</reference>
<dbReference type="RefSeq" id="WP_301233358.1">
    <property type="nucleotide sequence ID" value="NZ_QAIC01000024.1"/>
</dbReference>
<proteinExistence type="predicted"/>
<sequence length="279" mass="30618">MTKQFSPTDEAYDPLQVAFDHYNLVLMEGCLGRRLEPVIFTYQRKKSTYGYYSYKRFTSAEGVCRDEIAINPEYFAVVPLIECLQTLVHEMVHAYQQHFGKPSRSGYHNHEFARFMQAVGLMPSGTGRPGGPLVGQAMADYPVPGGAFERATRELLTRGFKITWLDRFPPNETLHMPVRHGSEVAPAIAADPAIAAALLAPATQGTALELATSARNANRSNRHKYSCGGCRLSVWGKPGLRISCTDCSLELEEDEPDTSGPVNVAPHAGRTALTGDMPA</sequence>
<feature type="domain" description="SprT-like" evidence="2">
    <location>
        <begin position="19"/>
        <end position="121"/>
    </location>
</feature>
<evidence type="ECO:0000256" key="1">
    <source>
        <dbReference type="SAM" id="MobiDB-lite"/>
    </source>
</evidence>
<protein>
    <submittedName>
        <fullName evidence="3">SprT domain-containing protein</fullName>
    </submittedName>
</protein>
<evidence type="ECO:0000313" key="6">
    <source>
        <dbReference type="Proteomes" id="UP001172791"/>
    </source>
</evidence>
<evidence type="ECO:0000313" key="4">
    <source>
        <dbReference type="EMBL" id="MDN4576674.1"/>
    </source>
</evidence>
<dbReference type="AlphaFoldDB" id="A0AAW7MGZ2"/>
<accession>A0AAW7MGZ2</accession>
<dbReference type="Pfam" id="PF10263">
    <property type="entry name" value="SprT-like"/>
    <property type="match status" value="1"/>
</dbReference>
<dbReference type="EMBL" id="QAIC01000024">
    <property type="protein sequence ID" value="MDN4572023.1"/>
    <property type="molecule type" value="Genomic_DNA"/>
</dbReference>
<feature type="region of interest" description="Disordered" evidence="1">
    <location>
        <begin position="253"/>
        <end position="279"/>
    </location>
</feature>